<feature type="transmembrane region" description="Helical" evidence="1">
    <location>
        <begin position="73"/>
        <end position="92"/>
    </location>
</feature>
<feature type="transmembrane region" description="Helical" evidence="1">
    <location>
        <begin position="407"/>
        <end position="427"/>
    </location>
</feature>
<evidence type="ECO:0000313" key="2">
    <source>
        <dbReference type="EMBL" id="MBK0391949.1"/>
    </source>
</evidence>
<feature type="transmembrane region" description="Helical" evidence="1">
    <location>
        <begin position="21"/>
        <end position="39"/>
    </location>
</feature>
<gene>
    <name evidence="2" type="ORF">I8E28_05050</name>
</gene>
<comment type="caution">
    <text evidence="2">The sequence shown here is derived from an EMBL/GenBank/DDBJ whole genome shotgun (WGS) entry which is preliminary data.</text>
</comment>
<name>A0A934Q0A9_9BURK</name>
<proteinExistence type="predicted"/>
<feature type="transmembrane region" description="Helical" evidence="1">
    <location>
        <begin position="219"/>
        <end position="242"/>
    </location>
</feature>
<feature type="transmembrane region" description="Helical" evidence="1">
    <location>
        <begin position="99"/>
        <end position="119"/>
    </location>
</feature>
<sequence length="568" mass="60179">MQRPLPSPPATSPRTGRALERASLVAAVALALATVVLVLDRLRYGVDFTDEAFYTALPFRLAMGAVPFRDENSLGLLAGFFGLPVVQASLWWHGSTEGLMLVMRHSHLAFTAAVGGVVWFAARHWVGPASALAVAAVALTFSPFTIHGLSYNTLACGFLTMALFLAARARQAPATGRWFTIGVLLALASAVYPTLAVGAVAFVAISFVPRPPWTLRRPLLRLLAGGLAVIAAVSLLVVAVGMESVREVAAYMSAFQAQGGGAGKLVRVAADFVRLTPQLGALVASAFIAACFARLDARLLGAALVLVCAVLWQMIEGANGTSTLYIVTAVAVIAPLLAPAAGDRETVRALMRGIWWPSITCALITGWSSSNGATNASIGAFPAALCTLLFLQMAWRRSAAHGVAFDVVSRVGALAAPALLGAVLLTGDAKDYYGDPAQRQALTQRVTWGPYKGLFTTPERARALEEFRVKVLPQVRSDDRPVVFDALPGGYLLFGLPAATNSVWLPPAGPGVDRSLTVGYWDRRMAPTIAFITPKTARSGDPLLEILARRGFEPTAKVELGTLLRRKD</sequence>
<feature type="transmembrane region" description="Helical" evidence="1">
    <location>
        <begin position="376"/>
        <end position="395"/>
    </location>
</feature>
<evidence type="ECO:0000256" key="1">
    <source>
        <dbReference type="SAM" id="Phobius"/>
    </source>
</evidence>
<protein>
    <submittedName>
        <fullName evidence="2">Uncharacterized protein</fullName>
    </submittedName>
</protein>
<keyword evidence="1" id="KW-0472">Membrane</keyword>
<dbReference type="RefSeq" id="WP_200786917.1">
    <property type="nucleotide sequence ID" value="NZ_JAEDAO010000001.1"/>
</dbReference>
<keyword evidence="1" id="KW-0812">Transmembrane</keyword>
<dbReference type="AlphaFoldDB" id="A0A934Q0A9"/>
<keyword evidence="1" id="KW-1133">Transmembrane helix</keyword>
<feature type="transmembrane region" description="Helical" evidence="1">
    <location>
        <begin position="299"/>
        <end position="315"/>
    </location>
</feature>
<evidence type="ECO:0000313" key="3">
    <source>
        <dbReference type="Proteomes" id="UP000617041"/>
    </source>
</evidence>
<feature type="transmembrane region" description="Helical" evidence="1">
    <location>
        <begin position="179"/>
        <end position="207"/>
    </location>
</feature>
<accession>A0A934Q0A9</accession>
<dbReference type="EMBL" id="JAEDAO010000001">
    <property type="protein sequence ID" value="MBK0391949.1"/>
    <property type="molecule type" value="Genomic_DNA"/>
</dbReference>
<feature type="transmembrane region" description="Helical" evidence="1">
    <location>
        <begin position="149"/>
        <end position="167"/>
    </location>
</feature>
<dbReference type="Proteomes" id="UP000617041">
    <property type="component" value="Unassembled WGS sequence"/>
</dbReference>
<keyword evidence="3" id="KW-1185">Reference proteome</keyword>
<feature type="transmembrane region" description="Helical" evidence="1">
    <location>
        <begin position="321"/>
        <end position="341"/>
    </location>
</feature>
<organism evidence="2 3">
    <name type="scientific">Ramlibacter algicola</name>
    <dbReference type="NCBI Taxonomy" id="2795217"/>
    <lineage>
        <taxon>Bacteria</taxon>
        <taxon>Pseudomonadati</taxon>
        <taxon>Pseudomonadota</taxon>
        <taxon>Betaproteobacteria</taxon>
        <taxon>Burkholderiales</taxon>
        <taxon>Comamonadaceae</taxon>
        <taxon>Ramlibacter</taxon>
    </lineage>
</organism>
<feature type="transmembrane region" description="Helical" evidence="1">
    <location>
        <begin position="353"/>
        <end position="370"/>
    </location>
</feature>
<reference evidence="2" key="1">
    <citation type="submission" date="2020-12" db="EMBL/GenBank/DDBJ databases">
        <title>Ramlibacter sp. nov., isolated from a freshwater alga, Cryptomonas.</title>
        <authorList>
            <person name="Kim H.M."/>
            <person name="Jeon C.O."/>
        </authorList>
    </citation>
    <scope>NUCLEOTIDE SEQUENCE</scope>
    <source>
        <strain evidence="2">CrO1</strain>
    </source>
</reference>